<dbReference type="SUPFAM" id="SSF54909">
    <property type="entry name" value="Dimeric alpha+beta barrel"/>
    <property type="match status" value="1"/>
</dbReference>
<reference evidence="1 2" key="1">
    <citation type="submission" date="2024-09" db="EMBL/GenBank/DDBJ databases">
        <authorList>
            <person name="Zhang Z.-H."/>
        </authorList>
    </citation>
    <scope>NUCLEOTIDE SEQUENCE [LARGE SCALE GENOMIC DNA]</scope>
    <source>
        <strain evidence="1 2">HHTR114</strain>
    </source>
</reference>
<dbReference type="Pfam" id="PF14114">
    <property type="entry name" value="DUF4286"/>
    <property type="match status" value="1"/>
</dbReference>
<sequence length="100" mass="11214">MSQENQILYEVIADIEPAARGDYLDWLTPHMAQMLTYDGFLSGEIVVSAEDECEITSVYRLRDMAAMDAYLAGPAKDMRADGVKRFGGKLVARRRILKAL</sequence>
<name>A0ABW1L349_9PROT</name>
<dbReference type="InterPro" id="IPR025563">
    <property type="entry name" value="DUF4286"/>
</dbReference>
<dbReference type="InterPro" id="IPR011008">
    <property type="entry name" value="Dimeric_a/b-barrel"/>
</dbReference>
<evidence type="ECO:0000313" key="2">
    <source>
        <dbReference type="Proteomes" id="UP001596116"/>
    </source>
</evidence>
<gene>
    <name evidence="1" type="ORF">ACFMB1_17640</name>
</gene>
<dbReference type="EMBL" id="JBHPON010000003">
    <property type="protein sequence ID" value="MFC6037383.1"/>
    <property type="molecule type" value="Genomic_DNA"/>
</dbReference>
<dbReference type="RefSeq" id="WP_379881221.1">
    <property type="nucleotide sequence ID" value="NZ_JBHPON010000003.1"/>
</dbReference>
<protein>
    <submittedName>
        <fullName evidence="1">DUF4286 family protein</fullName>
    </submittedName>
</protein>
<accession>A0ABW1L349</accession>
<evidence type="ECO:0000313" key="1">
    <source>
        <dbReference type="EMBL" id="MFC6037383.1"/>
    </source>
</evidence>
<keyword evidence="2" id="KW-1185">Reference proteome</keyword>
<dbReference type="Proteomes" id="UP001596116">
    <property type="component" value="Unassembled WGS sequence"/>
</dbReference>
<comment type="caution">
    <text evidence="1">The sequence shown here is derived from an EMBL/GenBank/DDBJ whole genome shotgun (WGS) entry which is preliminary data.</text>
</comment>
<organism evidence="1 2">
    <name type="scientific">Hyphococcus aureus</name>
    <dbReference type="NCBI Taxonomy" id="2666033"/>
    <lineage>
        <taxon>Bacteria</taxon>
        <taxon>Pseudomonadati</taxon>
        <taxon>Pseudomonadota</taxon>
        <taxon>Alphaproteobacteria</taxon>
        <taxon>Parvularculales</taxon>
        <taxon>Parvularculaceae</taxon>
        <taxon>Hyphococcus</taxon>
    </lineage>
</organism>
<proteinExistence type="predicted"/>